<evidence type="ECO:0000256" key="2">
    <source>
        <dbReference type="SAM" id="SignalP"/>
    </source>
</evidence>
<organism evidence="3 4">
    <name type="scientific">Mixia osmundae (strain CBS 9802 / IAM 14324 / JCM 22182 / KY 12970)</name>
    <dbReference type="NCBI Taxonomy" id="764103"/>
    <lineage>
        <taxon>Eukaryota</taxon>
        <taxon>Fungi</taxon>
        <taxon>Dikarya</taxon>
        <taxon>Basidiomycota</taxon>
        <taxon>Pucciniomycotina</taxon>
        <taxon>Mixiomycetes</taxon>
        <taxon>Mixiales</taxon>
        <taxon>Mixiaceae</taxon>
        <taxon>Mixia</taxon>
    </lineage>
</organism>
<feature type="region of interest" description="Disordered" evidence="1">
    <location>
        <begin position="26"/>
        <end position="45"/>
    </location>
</feature>
<accession>G7E1E3</accession>
<feature type="chain" id="PRO_5003492707" evidence="2">
    <location>
        <begin position="26"/>
        <end position="437"/>
    </location>
</feature>
<reference evidence="3 4" key="2">
    <citation type="journal article" date="2012" name="Open Biol.">
        <title>Characteristics of nucleosomes and linker DNA regions on the genome of the basidiomycete Mixia osmundae revealed by mono- and dinucleosome mapping.</title>
        <authorList>
            <person name="Nishida H."/>
            <person name="Kondo S."/>
            <person name="Matsumoto T."/>
            <person name="Suzuki Y."/>
            <person name="Yoshikawa H."/>
            <person name="Taylor T.D."/>
            <person name="Sugiyama J."/>
        </authorList>
    </citation>
    <scope>NUCLEOTIDE SEQUENCE [LARGE SCALE GENOMIC DNA]</scope>
    <source>
        <strain evidence="4">CBS 9802 / IAM 14324 / JCM 22182 / KY 12970</strain>
    </source>
</reference>
<sequence length="437" mass="47329">MAMAVARLIMMAHMAILSMMPEDQSDTLMPSAPMPTPTLVLSSSGGSSRLSALSIDQPTKTGAPRPRASFELDHFKRLAVDHDAWRTVGSPWSTPDDDTSSTFDDDLAVCLACETPKLDLVEAVSMRFPTTTRGVCLPSPRAVGTCTYSGEPQDPQDHPIVASPALLSAQTCASTPLAPGLCALKKGHLVELAKALPSAPALHYLQRSHRLGCRSFFLSLSAVLVLVVALKCATRHAIDSERYDACDTVFSQDDSTSVPELVHDSADQSSSSVDTSDDEDLCSLLGDFEPLIGSELQLHLAAAARRDAEEDREIEGHYTGEIAFGLATSHMPRSMATWSLADTRSRLVQVKTDQRRSMFLRLHPSNDTDASFFAGLGALSAFVIESAVESPVATRPRPLSFMRRSSGHRNLSGEYDMTGRVEEQGMKMLLPQAEVFY</sequence>
<proteinExistence type="predicted"/>
<gene>
    <name evidence="3" type="primary">Mo03324</name>
    <name evidence="3" type="ORF">E5Q_03324</name>
</gene>
<dbReference type="Proteomes" id="UP000009131">
    <property type="component" value="Unassembled WGS sequence"/>
</dbReference>
<evidence type="ECO:0000313" key="3">
    <source>
        <dbReference type="EMBL" id="GAA96653.1"/>
    </source>
</evidence>
<keyword evidence="4" id="KW-1185">Reference proteome</keyword>
<dbReference type="HOGENOM" id="CLU_627112_0_0_1"/>
<reference evidence="3 4" key="1">
    <citation type="journal article" date="2011" name="J. Gen. Appl. Microbiol.">
        <title>Draft genome sequencing of the enigmatic basidiomycete Mixia osmundae.</title>
        <authorList>
            <person name="Nishida H."/>
            <person name="Nagatsuka Y."/>
            <person name="Sugiyama J."/>
        </authorList>
    </citation>
    <scope>NUCLEOTIDE SEQUENCE [LARGE SCALE GENOMIC DNA]</scope>
    <source>
        <strain evidence="4">CBS 9802 / IAM 14324 / JCM 22182 / KY 12970</strain>
    </source>
</reference>
<keyword evidence="2" id="KW-0732">Signal</keyword>
<dbReference type="InParanoid" id="G7E1E3"/>
<dbReference type="AlphaFoldDB" id="G7E1E3"/>
<dbReference type="EMBL" id="BABT02000106">
    <property type="protein sequence ID" value="GAA96653.1"/>
    <property type="molecule type" value="Genomic_DNA"/>
</dbReference>
<comment type="caution">
    <text evidence="3">The sequence shown here is derived from an EMBL/GenBank/DDBJ whole genome shotgun (WGS) entry which is preliminary data.</text>
</comment>
<evidence type="ECO:0000313" key="4">
    <source>
        <dbReference type="Proteomes" id="UP000009131"/>
    </source>
</evidence>
<protein>
    <submittedName>
        <fullName evidence="3">Uncharacterized protein</fullName>
    </submittedName>
</protein>
<feature type="signal peptide" evidence="2">
    <location>
        <begin position="1"/>
        <end position="25"/>
    </location>
</feature>
<name>G7E1E3_MIXOS</name>
<evidence type="ECO:0000256" key="1">
    <source>
        <dbReference type="SAM" id="MobiDB-lite"/>
    </source>
</evidence>